<dbReference type="PANTHER" id="PTHR33678:SF1">
    <property type="entry name" value="BLL1576 PROTEIN"/>
    <property type="match status" value="1"/>
</dbReference>
<gene>
    <name evidence="5" type="ORF">A8139_03155</name>
    <name evidence="6" type="ORF">A8139_03530</name>
    <name evidence="7" type="ORF">A8139_03560</name>
    <name evidence="8" type="ORF">A8139_06145</name>
    <name evidence="9" type="ORF">A8139_06400</name>
    <name evidence="10" type="ORF">A8139_14420</name>
    <name evidence="11" type="ORF">A8139_15515</name>
    <name evidence="12" type="ORF">A8139_20590</name>
</gene>
<dbReference type="EMBL" id="CP016181">
    <property type="protein sequence ID" value="AWY02539.1"/>
    <property type="molecule type" value="Genomic_DNA"/>
</dbReference>
<dbReference type="InterPro" id="IPR004291">
    <property type="entry name" value="Transposase_IS66_central"/>
</dbReference>
<accession>A0A2Z4PY97</accession>
<dbReference type="Proteomes" id="UP000249898">
    <property type="component" value="Chromosome"/>
</dbReference>
<dbReference type="Pfam" id="PF13007">
    <property type="entry name" value="LZ_Tnp_IS66"/>
    <property type="match status" value="1"/>
</dbReference>
<evidence type="ECO:0000313" key="7">
    <source>
        <dbReference type="EMBL" id="AWY02278.1"/>
    </source>
</evidence>
<dbReference type="EMBL" id="CP016181">
    <property type="protein sequence ID" value="AWY02325.1"/>
    <property type="molecule type" value="Genomic_DNA"/>
</dbReference>
<feature type="domain" description="Transposase IS66 central" evidence="2">
    <location>
        <begin position="208"/>
        <end position="496"/>
    </location>
</feature>
<evidence type="ECO:0000313" key="8">
    <source>
        <dbReference type="EMBL" id="AWY02323.1"/>
    </source>
</evidence>
<evidence type="ECO:0000313" key="10">
    <source>
        <dbReference type="EMBL" id="AWY02450.1"/>
    </source>
</evidence>
<dbReference type="Pfam" id="PF13817">
    <property type="entry name" value="DDE_Tnp_IS66_C"/>
    <property type="match status" value="1"/>
</dbReference>
<dbReference type="RefSeq" id="WP_112141446.1">
    <property type="nucleotide sequence ID" value="NZ_CP016181.1"/>
</dbReference>
<organism evidence="9 13">
    <name type="scientific">Marinomonas primoryensis</name>
    <dbReference type="NCBI Taxonomy" id="178399"/>
    <lineage>
        <taxon>Bacteria</taxon>
        <taxon>Pseudomonadati</taxon>
        <taxon>Pseudomonadota</taxon>
        <taxon>Gammaproteobacteria</taxon>
        <taxon>Oceanospirillales</taxon>
        <taxon>Oceanospirillaceae</taxon>
        <taxon>Marinomonas</taxon>
    </lineage>
</organism>
<dbReference type="AlphaFoldDB" id="A0A2Z4PY97"/>
<evidence type="ECO:0000313" key="11">
    <source>
        <dbReference type="EMBL" id="AWY02463.1"/>
    </source>
</evidence>
<feature type="domain" description="Transposase TnpC homeodomain" evidence="3">
    <location>
        <begin position="71"/>
        <end position="140"/>
    </location>
</feature>
<evidence type="ECO:0000259" key="4">
    <source>
        <dbReference type="Pfam" id="PF13817"/>
    </source>
</evidence>
<dbReference type="InterPro" id="IPR039552">
    <property type="entry name" value="IS66_C"/>
</dbReference>
<evidence type="ECO:0000259" key="3">
    <source>
        <dbReference type="Pfam" id="PF13007"/>
    </source>
</evidence>
<sequence length="547" mass="62428">MKKASNTHNIPVNYATLSQAKLLSLLVKKDQDLVQKDQMLERKNQLIDDHHQVIRRQEKLLEERNHQIELLEELLRLAKAQKFAASSEKSVYQIDLFDEVELEAAIAALIEQLPDDVLPEAVRSRKRQRGFSDKLSRVRVELRLSEEEKAGATSTFFSKVKEELDIIPAQVRVLEYWQEKAVFKAQEHQPEHLLAAKRPLHPLGKCAISLSALAYVIAGKYADGLPLYRLEKQIERYGGHYDRTNMAHHVIQLSDRVQPLLNLAWETQLEAGYLQGDETRIQVLKEDGKTAQSDKWMWVIRGGPPNKPIVRFEYNPSRNGAIPVQLLDGFKGVLQADGYGGYNAVCQKYNLTRIGCWDHVRRKFVDASKGADTKKKNKHSAPLKADVALSHIRKLYRIETQIKDLSDTEKHRVRQEQSLPALNTFKEWLDNNAAKTPKDQLTYRAIRYALNQWETLTGYCQDGQLHISNVLAENAIRPFAIGRKNWLFADTSQGAKASAAWYSLVETAKANGLEPHAYLHHVLQHIADADTVEKLEALLPWRVKTAL</sequence>
<dbReference type="EMBL" id="CP016181">
    <property type="protein sequence ID" value="AWY02450.1"/>
    <property type="molecule type" value="Genomic_DNA"/>
</dbReference>
<proteinExistence type="predicted"/>
<dbReference type="PANTHER" id="PTHR33678">
    <property type="entry name" value="BLL1576 PROTEIN"/>
    <property type="match status" value="1"/>
</dbReference>
<evidence type="ECO:0000256" key="1">
    <source>
        <dbReference type="SAM" id="Coils"/>
    </source>
</evidence>
<feature type="domain" description="Transposase IS66 C-terminal" evidence="4">
    <location>
        <begin position="503"/>
        <end position="541"/>
    </location>
</feature>
<dbReference type="EMBL" id="CP016181">
    <property type="protein sequence ID" value="AWY02276.1"/>
    <property type="molecule type" value="Genomic_DNA"/>
</dbReference>
<evidence type="ECO:0000313" key="5">
    <source>
        <dbReference type="EMBL" id="AWY02268.1"/>
    </source>
</evidence>
<dbReference type="EMBL" id="CP016181">
    <property type="protein sequence ID" value="AWY02463.1"/>
    <property type="molecule type" value="Genomic_DNA"/>
</dbReference>
<keyword evidence="1" id="KW-0175">Coiled coil</keyword>
<protein>
    <submittedName>
        <fullName evidence="9">Transposase</fullName>
    </submittedName>
</protein>
<dbReference type="InterPro" id="IPR052344">
    <property type="entry name" value="Transposase-related"/>
</dbReference>
<feature type="coiled-coil region" evidence="1">
    <location>
        <begin position="54"/>
        <end position="81"/>
    </location>
</feature>
<dbReference type="EMBL" id="CP016181">
    <property type="protein sequence ID" value="AWY02278.1"/>
    <property type="molecule type" value="Genomic_DNA"/>
</dbReference>
<evidence type="ECO:0000259" key="2">
    <source>
        <dbReference type="Pfam" id="PF03050"/>
    </source>
</evidence>
<dbReference type="NCBIfam" id="NF033517">
    <property type="entry name" value="transpos_IS66"/>
    <property type="match status" value="1"/>
</dbReference>
<evidence type="ECO:0000313" key="9">
    <source>
        <dbReference type="EMBL" id="AWY02325.1"/>
    </source>
</evidence>
<dbReference type="Pfam" id="PF03050">
    <property type="entry name" value="DDE_Tnp_IS66"/>
    <property type="match status" value="1"/>
</dbReference>
<dbReference type="InterPro" id="IPR024463">
    <property type="entry name" value="Transposase_TnpC_homeodom"/>
</dbReference>
<dbReference type="EMBL" id="CP016181">
    <property type="protein sequence ID" value="AWY02268.1"/>
    <property type="molecule type" value="Genomic_DNA"/>
</dbReference>
<reference evidence="9 13" key="1">
    <citation type="submission" date="2016-06" db="EMBL/GenBank/DDBJ databases">
        <title>The sequenced genome of the ice-adhering bacterium Marinomonas primoryensis, from Antarctica.</title>
        <authorList>
            <person name="Graham L."/>
            <person name="Vance T.D.R."/>
            <person name="Davies P.L."/>
        </authorList>
    </citation>
    <scope>NUCLEOTIDE SEQUENCE [LARGE SCALE GENOMIC DNA]</scope>
    <source>
        <strain evidence="9 13">AceL</strain>
    </source>
</reference>
<dbReference type="EMBL" id="CP016181">
    <property type="protein sequence ID" value="AWY02323.1"/>
    <property type="molecule type" value="Genomic_DNA"/>
</dbReference>
<evidence type="ECO:0000313" key="13">
    <source>
        <dbReference type="Proteomes" id="UP000249898"/>
    </source>
</evidence>
<evidence type="ECO:0000313" key="6">
    <source>
        <dbReference type="EMBL" id="AWY02276.1"/>
    </source>
</evidence>
<evidence type="ECO:0000313" key="12">
    <source>
        <dbReference type="EMBL" id="AWY02539.1"/>
    </source>
</evidence>
<dbReference type="OrthoDB" id="9800877at2"/>
<name>A0A2Z4PY97_9GAMM</name>